<proteinExistence type="predicted"/>
<organism evidence="1 2">
    <name type="scientific">Macrostomum lignano</name>
    <dbReference type="NCBI Taxonomy" id="282301"/>
    <lineage>
        <taxon>Eukaryota</taxon>
        <taxon>Metazoa</taxon>
        <taxon>Spiralia</taxon>
        <taxon>Lophotrochozoa</taxon>
        <taxon>Platyhelminthes</taxon>
        <taxon>Rhabditophora</taxon>
        <taxon>Macrostomorpha</taxon>
        <taxon>Macrostomida</taxon>
        <taxon>Macrostomidae</taxon>
        <taxon>Macrostomum</taxon>
    </lineage>
</organism>
<evidence type="ECO:0000313" key="1">
    <source>
        <dbReference type="Proteomes" id="UP000095280"/>
    </source>
</evidence>
<reference evidence="2" key="1">
    <citation type="submission" date="2016-11" db="UniProtKB">
        <authorList>
            <consortium name="WormBaseParasite"/>
        </authorList>
    </citation>
    <scope>IDENTIFICATION</scope>
</reference>
<dbReference type="AlphaFoldDB" id="A0A1I8FZ11"/>
<sequence>PLGPEARIDFKHKINNECKENYLNKFKLLVQSSHPAEHCAHILNSDYNDVEPAGTDMLKHPLIATLLLISIAVVSCSASSHHAVDDEHHDGDSLDELEA</sequence>
<evidence type="ECO:0000313" key="2">
    <source>
        <dbReference type="WBParaSite" id="maker-uti_cns_0000342-snap-gene-1.13-mRNA-1"/>
    </source>
</evidence>
<protein>
    <submittedName>
        <fullName evidence="2">Secreted protein</fullName>
    </submittedName>
</protein>
<name>A0A1I8FZ11_9PLAT</name>
<dbReference type="WBParaSite" id="maker-uti_cns_0000342-snap-gene-1.13-mRNA-1">
    <property type="protein sequence ID" value="maker-uti_cns_0000342-snap-gene-1.13-mRNA-1"/>
    <property type="gene ID" value="maker-uti_cns_0000342-snap-gene-1.13"/>
</dbReference>
<keyword evidence="1" id="KW-1185">Reference proteome</keyword>
<accession>A0A1I8FZ11</accession>
<dbReference type="Proteomes" id="UP000095280">
    <property type="component" value="Unplaced"/>
</dbReference>